<evidence type="ECO:0000256" key="2">
    <source>
        <dbReference type="ARBA" id="ARBA00022723"/>
    </source>
</evidence>
<gene>
    <name evidence="6" type="ORF">DCC35_18540</name>
</gene>
<reference evidence="6 7" key="1">
    <citation type="submission" date="2018-04" db="EMBL/GenBank/DDBJ databases">
        <title>Complete genome uncultured novel isolate.</title>
        <authorList>
            <person name="Merlino G."/>
        </authorList>
    </citation>
    <scope>NUCLEOTIDE SEQUENCE [LARGE SCALE GENOMIC DNA]</scope>
    <source>
        <strain evidence="7">R1DC9</strain>
    </source>
</reference>
<dbReference type="PANTHER" id="PTHR35008:SF9">
    <property type="entry name" value="CYTOCHROME C DOMAIN-CONTAINING PROTEIN"/>
    <property type="match status" value="1"/>
</dbReference>
<dbReference type="RefSeq" id="WP_137092173.1">
    <property type="nucleotide sequence ID" value="NZ_CP028923.1"/>
</dbReference>
<dbReference type="GO" id="GO:0020037">
    <property type="term" value="F:heme binding"/>
    <property type="evidence" value="ECO:0007669"/>
    <property type="project" value="InterPro"/>
</dbReference>
<feature type="domain" description="Cytochrome c" evidence="5">
    <location>
        <begin position="1"/>
        <end position="89"/>
    </location>
</feature>
<evidence type="ECO:0000256" key="1">
    <source>
        <dbReference type="ARBA" id="ARBA00022617"/>
    </source>
</evidence>
<protein>
    <recommendedName>
        <fullName evidence="5">Cytochrome c domain-containing protein</fullName>
    </recommendedName>
</protein>
<dbReference type="GO" id="GO:0046872">
    <property type="term" value="F:metal ion binding"/>
    <property type="evidence" value="ECO:0007669"/>
    <property type="project" value="UniProtKB-KW"/>
</dbReference>
<dbReference type="InterPro" id="IPR036909">
    <property type="entry name" value="Cyt_c-like_dom_sf"/>
</dbReference>
<organism evidence="6 7">
    <name type="scientific">Mangrovivirga cuniculi</name>
    <dbReference type="NCBI Taxonomy" id="2715131"/>
    <lineage>
        <taxon>Bacteria</taxon>
        <taxon>Pseudomonadati</taxon>
        <taxon>Bacteroidota</taxon>
        <taxon>Cytophagia</taxon>
        <taxon>Cytophagales</taxon>
        <taxon>Mangrovivirgaceae</taxon>
        <taxon>Mangrovivirga</taxon>
    </lineage>
</organism>
<proteinExistence type="predicted"/>
<evidence type="ECO:0000313" key="7">
    <source>
        <dbReference type="Proteomes" id="UP000298616"/>
    </source>
</evidence>
<dbReference type="PANTHER" id="PTHR35008">
    <property type="entry name" value="BLL4482 PROTEIN-RELATED"/>
    <property type="match status" value="1"/>
</dbReference>
<dbReference type="Pfam" id="PF00034">
    <property type="entry name" value="Cytochrom_C"/>
    <property type="match status" value="1"/>
</dbReference>
<dbReference type="SUPFAM" id="SSF46626">
    <property type="entry name" value="Cytochrome c"/>
    <property type="match status" value="1"/>
</dbReference>
<dbReference type="AlphaFoldDB" id="A0A4D7JVL8"/>
<dbReference type="InterPro" id="IPR009056">
    <property type="entry name" value="Cyt_c-like_dom"/>
</dbReference>
<keyword evidence="1 4" id="KW-0349">Heme</keyword>
<dbReference type="InterPro" id="IPR051459">
    <property type="entry name" value="Cytochrome_c-type_DH"/>
</dbReference>
<evidence type="ECO:0000256" key="3">
    <source>
        <dbReference type="ARBA" id="ARBA00023004"/>
    </source>
</evidence>
<evidence type="ECO:0000313" key="6">
    <source>
        <dbReference type="EMBL" id="QCK16582.1"/>
    </source>
</evidence>
<keyword evidence="7" id="KW-1185">Reference proteome</keyword>
<evidence type="ECO:0000256" key="4">
    <source>
        <dbReference type="PROSITE-ProRule" id="PRU00433"/>
    </source>
</evidence>
<evidence type="ECO:0000259" key="5">
    <source>
        <dbReference type="PROSITE" id="PS51007"/>
    </source>
</evidence>
<dbReference type="PROSITE" id="PS51007">
    <property type="entry name" value="CYTC"/>
    <property type="match status" value="1"/>
</dbReference>
<keyword evidence="3 4" id="KW-0408">Iron</keyword>
<dbReference type="OrthoDB" id="9779283at2"/>
<accession>A0A4D7JVL8</accession>
<sequence length="146" mass="16682">MGKLVYETHCKVCHGENAEGTLDTLADFPKYVYPPLAGDDSFNDGAGLHRIITAAEFIKYNMPFGVDYKNPILTDEEAYDVAAYINSLPRPEKKHKERDFPDKKLKPVSTPYGPWTDTFPALQHKYGPFQPIIAYYEQNHKIKKTK</sequence>
<dbReference type="EMBL" id="CP028923">
    <property type="protein sequence ID" value="QCK16582.1"/>
    <property type="molecule type" value="Genomic_DNA"/>
</dbReference>
<dbReference type="KEGG" id="fpf:DCC35_18540"/>
<dbReference type="Gene3D" id="1.10.760.10">
    <property type="entry name" value="Cytochrome c-like domain"/>
    <property type="match status" value="1"/>
</dbReference>
<dbReference type="Proteomes" id="UP000298616">
    <property type="component" value="Chromosome"/>
</dbReference>
<name>A0A4D7JVL8_9BACT</name>
<keyword evidence="2 4" id="KW-0479">Metal-binding</keyword>
<dbReference type="GO" id="GO:0009055">
    <property type="term" value="F:electron transfer activity"/>
    <property type="evidence" value="ECO:0007669"/>
    <property type="project" value="InterPro"/>
</dbReference>